<organism evidence="2 3">
    <name type="scientific">Candidatus Lloydbacteria bacterium RIFCSPHIGHO2_02_FULL_54_17</name>
    <dbReference type="NCBI Taxonomy" id="1798664"/>
    <lineage>
        <taxon>Bacteria</taxon>
        <taxon>Candidatus Lloydiibacteriota</taxon>
    </lineage>
</organism>
<accession>A0A1G2DFM9</accession>
<dbReference type="AlphaFoldDB" id="A0A1G2DFM9"/>
<name>A0A1G2DFM9_9BACT</name>
<dbReference type="Gene3D" id="3.15.10.40">
    <property type="entry name" value="Uncharacterised protein PF07273, DUF1439"/>
    <property type="match status" value="1"/>
</dbReference>
<comment type="caution">
    <text evidence="2">The sequence shown here is derived from an EMBL/GenBank/DDBJ whole genome shotgun (WGS) entry which is preliminary data.</text>
</comment>
<dbReference type="EMBL" id="MHLO01000018">
    <property type="protein sequence ID" value="OGZ12454.1"/>
    <property type="molecule type" value="Genomic_DNA"/>
</dbReference>
<keyword evidence="1" id="KW-0812">Transmembrane</keyword>
<gene>
    <name evidence="2" type="ORF">A3C93_04725</name>
</gene>
<dbReference type="Proteomes" id="UP000178636">
    <property type="component" value="Unassembled WGS sequence"/>
</dbReference>
<evidence type="ECO:0000313" key="2">
    <source>
        <dbReference type="EMBL" id="OGZ12454.1"/>
    </source>
</evidence>
<feature type="transmembrane region" description="Helical" evidence="1">
    <location>
        <begin position="6"/>
        <end position="26"/>
    </location>
</feature>
<dbReference type="STRING" id="1798664.A3C93_04725"/>
<keyword evidence="1" id="KW-0472">Membrane</keyword>
<reference evidence="2 3" key="1">
    <citation type="journal article" date="2016" name="Nat. Commun.">
        <title>Thousands of microbial genomes shed light on interconnected biogeochemical processes in an aquifer system.</title>
        <authorList>
            <person name="Anantharaman K."/>
            <person name="Brown C.T."/>
            <person name="Hug L.A."/>
            <person name="Sharon I."/>
            <person name="Castelle C.J."/>
            <person name="Probst A.J."/>
            <person name="Thomas B.C."/>
            <person name="Singh A."/>
            <person name="Wilkins M.J."/>
            <person name="Karaoz U."/>
            <person name="Brodie E.L."/>
            <person name="Williams K.H."/>
            <person name="Hubbard S.S."/>
            <person name="Banfield J.F."/>
        </authorList>
    </citation>
    <scope>NUCLEOTIDE SEQUENCE [LARGE SCALE GENOMIC DNA]</scope>
</reference>
<evidence type="ECO:0000256" key="1">
    <source>
        <dbReference type="SAM" id="Phobius"/>
    </source>
</evidence>
<evidence type="ECO:0000313" key="3">
    <source>
        <dbReference type="Proteomes" id="UP000178636"/>
    </source>
</evidence>
<feature type="transmembrane region" description="Helical" evidence="1">
    <location>
        <begin position="208"/>
        <end position="227"/>
    </location>
</feature>
<keyword evidence="1" id="KW-1133">Transmembrane helix</keyword>
<proteinExistence type="predicted"/>
<protein>
    <submittedName>
        <fullName evidence="2">Uncharacterized protein</fullName>
    </submittedName>
</protein>
<sequence length="243" mass="26755">MTRRTLTWSAVVLTAVVSLALGIFGLSGVRTVNVSGEDIQRRIDLQLPKESKGVKLTKATVDLGESDVRIAISLQGKALGQPFSLEATGVGVPTYRPEEQAFYFRPSKLVVSKLELSGESATDRVGKFTDRYITDPKLKERIEKSLPGVKRWVEDNLEPRALAMFGEMPLYKPKNDMKGIVIKATLESLKVENGMLVLSFSLMQLTKTVLLCLFALLAALGFTVALIRNPEWGVPLLLIPPLE</sequence>